<evidence type="ECO:0000313" key="1">
    <source>
        <dbReference type="EMBL" id="VFU54784.1"/>
    </source>
</evidence>
<proteinExistence type="predicted"/>
<sequence>MLSMSDLHFYAFSKQNQARASLFLESNHQENEATHSVPIGKSKKISIKSMKTSRRAPKSSACHSSPSIHPLCHDEESHALLQFKKSLVINESASSDPSAYPKVASWKV</sequence>
<protein>
    <submittedName>
        <fullName evidence="1">Uncharacterized protein</fullName>
    </submittedName>
</protein>
<reference evidence="1" key="1">
    <citation type="submission" date="2019-03" db="EMBL/GenBank/DDBJ databases">
        <authorList>
            <person name="Mank J."/>
            <person name="Almeida P."/>
        </authorList>
    </citation>
    <scope>NUCLEOTIDE SEQUENCE</scope>
    <source>
        <strain evidence="1">78183</strain>
    </source>
</reference>
<gene>
    <name evidence="1" type="ORF">SVIM_LOCUS385283</name>
</gene>
<dbReference type="EMBL" id="CAADRP010001852">
    <property type="protein sequence ID" value="VFU54784.1"/>
    <property type="molecule type" value="Genomic_DNA"/>
</dbReference>
<organism evidence="1">
    <name type="scientific">Salix viminalis</name>
    <name type="common">Common osier</name>
    <name type="synonym">Basket willow</name>
    <dbReference type="NCBI Taxonomy" id="40686"/>
    <lineage>
        <taxon>Eukaryota</taxon>
        <taxon>Viridiplantae</taxon>
        <taxon>Streptophyta</taxon>
        <taxon>Embryophyta</taxon>
        <taxon>Tracheophyta</taxon>
        <taxon>Spermatophyta</taxon>
        <taxon>Magnoliopsida</taxon>
        <taxon>eudicotyledons</taxon>
        <taxon>Gunneridae</taxon>
        <taxon>Pentapetalae</taxon>
        <taxon>rosids</taxon>
        <taxon>fabids</taxon>
        <taxon>Malpighiales</taxon>
        <taxon>Salicaceae</taxon>
        <taxon>Saliceae</taxon>
        <taxon>Salix</taxon>
    </lineage>
</organism>
<accession>A0A6N2MKB9</accession>
<dbReference type="AlphaFoldDB" id="A0A6N2MKB9"/>
<name>A0A6N2MKB9_SALVM</name>